<dbReference type="SUPFAM" id="SSF50630">
    <property type="entry name" value="Acid proteases"/>
    <property type="match status" value="1"/>
</dbReference>
<dbReference type="HOGENOM" id="CLU_035540_6_2_1"/>
<dbReference type="InterPro" id="IPR050951">
    <property type="entry name" value="Retrovirus_Pol_polyprotein"/>
</dbReference>
<dbReference type="OMA" id="MELYHIN"/>
<dbReference type="AlphaFoldDB" id="H3ABE8"/>
<feature type="compositionally biased region" description="Basic residues" evidence="1">
    <location>
        <begin position="132"/>
        <end position="143"/>
    </location>
</feature>
<dbReference type="Ensembl" id="ENSLACT00000007028.1">
    <property type="protein sequence ID" value="ENSLACP00000006969.1"/>
    <property type="gene ID" value="ENSLACG00000006189.1"/>
</dbReference>
<reference evidence="2" key="3">
    <citation type="submission" date="2025-09" db="UniProtKB">
        <authorList>
            <consortium name="Ensembl"/>
        </authorList>
    </citation>
    <scope>IDENTIFICATION</scope>
</reference>
<evidence type="ECO:0000313" key="2">
    <source>
        <dbReference type="Ensembl" id="ENSLACP00000006969.1"/>
    </source>
</evidence>
<dbReference type="Proteomes" id="UP000008672">
    <property type="component" value="Unassembled WGS sequence"/>
</dbReference>
<evidence type="ECO:0008006" key="4">
    <source>
        <dbReference type="Google" id="ProtNLM"/>
    </source>
</evidence>
<dbReference type="GeneTree" id="ENSGT00940000165756"/>
<reference evidence="2" key="2">
    <citation type="submission" date="2025-08" db="UniProtKB">
        <authorList>
            <consortium name="Ensembl"/>
        </authorList>
    </citation>
    <scope>IDENTIFICATION</scope>
</reference>
<dbReference type="STRING" id="7897.ENSLACP00000006969"/>
<feature type="region of interest" description="Disordered" evidence="1">
    <location>
        <begin position="130"/>
        <end position="149"/>
    </location>
</feature>
<sequence>MGPTVYGLLKSLTAPVKLLDMSFTQLTETFSQHYKPKLILTAEWFCFYRQNQEEGETLADYILALKLLASTCEFGQFLDDALRDQFVCGLRGESYQKWLLSEKDLTFKSACDIALTLELACKDTKELAGHTKPPRRAVHHVKPKPQASSTKPKQLCYCCGGNHQQSTYGFRHERCHGCGKIGHLTQYIMDTVPEAEQEKEPLELFTIYTTQGNGKGICLQIGLGNKPVSMQLDTGASVSLVPEHIYKSHLSKCPLQPSLIQLTSYTGDRIPVLGEIQAPVTYEGRVWTLPLVVAQGNRPAILGRNWPDKIKLNWNKIFTLCAKTVASQDVVNKMLDKHGPLFQEGYSTIIDFKAKIWIRKGATSIFHKPRPVPYALKEPVEKELDCLE</sequence>
<evidence type="ECO:0000313" key="3">
    <source>
        <dbReference type="Proteomes" id="UP000008672"/>
    </source>
</evidence>
<dbReference type="EMBL" id="AFYH01063846">
    <property type="status" value="NOT_ANNOTATED_CDS"/>
    <property type="molecule type" value="Genomic_DNA"/>
</dbReference>
<name>H3ABE8_LATCH</name>
<keyword evidence="3" id="KW-1185">Reference proteome</keyword>
<dbReference type="InParanoid" id="H3ABE8"/>
<reference evidence="3" key="1">
    <citation type="submission" date="2011-08" db="EMBL/GenBank/DDBJ databases">
        <title>The draft genome of Latimeria chalumnae.</title>
        <authorList>
            <person name="Di Palma F."/>
            <person name="Alfoldi J."/>
            <person name="Johnson J."/>
            <person name="Berlin A."/>
            <person name="Gnerre S."/>
            <person name="Jaffe D."/>
            <person name="MacCallum I."/>
            <person name="Young S."/>
            <person name="Walker B.J."/>
            <person name="Lander E."/>
            <person name="Lindblad-Toh K."/>
        </authorList>
    </citation>
    <scope>NUCLEOTIDE SEQUENCE [LARGE SCALE GENOMIC DNA]</scope>
    <source>
        <strain evidence="3">Wild caught</strain>
    </source>
</reference>
<dbReference type="Gene3D" id="2.40.70.10">
    <property type="entry name" value="Acid Proteases"/>
    <property type="match status" value="1"/>
</dbReference>
<dbReference type="PANTHER" id="PTHR37984">
    <property type="entry name" value="PROTEIN CBG26694"/>
    <property type="match status" value="1"/>
</dbReference>
<dbReference type="InterPro" id="IPR021109">
    <property type="entry name" value="Peptidase_aspartic_dom_sf"/>
</dbReference>
<protein>
    <recommendedName>
        <fullName evidence="4">Peptidase A2 domain-containing protein</fullName>
    </recommendedName>
</protein>
<evidence type="ECO:0000256" key="1">
    <source>
        <dbReference type="SAM" id="MobiDB-lite"/>
    </source>
</evidence>
<proteinExistence type="predicted"/>
<dbReference type="eggNOG" id="ENOG502S53Y">
    <property type="taxonomic scope" value="Eukaryota"/>
</dbReference>
<accession>H3ABE8</accession>
<organism evidence="2 3">
    <name type="scientific">Latimeria chalumnae</name>
    <name type="common">Coelacanth</name>
    <dbReference type="NCBI Taxonomy" id="7897"/>
    <lineage>
        <taxon>Eukaryota</taxon>
        <taxon>Metazoa</taxon>
        <taxon>Chordata</taxon>
        <taxon>Craniata</taxon>
        <taxon>Vertebrata</taxon>
        <taxon>Euteleostomi</taxon>
        <taxon>Coelacanthiformes</taxon>
        <taxon>Coelacanthidae</taxon>
        <taxon>Latimeria</taxon>
    </lineage>
</organism>
<dbReference type="PANTHER" id="PTHR37984:SF10">
    <property type="entry name" value="RIBONUCLEASE H"/>
    <property type="match status" value="1"/>
</dbReference>